<evidence type="ECO:0000313" key="4">
    <source>
        <dbReference type="Proteomes" id="UP000011087"/>
    </source>
</evidence>
<dbReference type="InterPro" id="IPR016024">
    <property type="entry name" value="ARM-type_fold"/>
</dbReference>
<protein>
    <submittedName>
        <fullName evidence="2 3">Uncharacterized protein</fullName>
    </submittedName>
</protein>
<gene>
    <name evidence="2" type="ORF">GUITHDRAFT_135958</name>
</gene>
<organism evidence="2">
    <name type="scientific">Guillardia theta (strain CCMP2712)</name>
    <name type="common">Cryptophyte</name>
    <dbReference type="NCBI Taxonomy" id="905079"/>
    <lineage>
        <taxon>Eukaryota</taxon>
        <taxon>Cryptophyceae</taxon>
        <taxon>Pyrenomonadales</taxon>
        <taxon>Geminigeraceae</taxon>
        <taxon>Guillardia</taxon>
    </lineage>
</organism>
<keyword evidence="4" id="KW-1185">Reference proteome</keyword>
<reference evidence="3" key="3">
    <citation type="submission" date="2015-06" db="UniProtKB">
        <authorList>
            <consortium name="EnsemblProtists"/>
        </authorList>
    </citation>
    <scope>IDENTIFICATION</scope>
</reference>
<reference evidence="2 4" key="1">
    <citation type="journal article" date="2012" name="Nature">
        <title>Algal genomes reveal evolutionary mosaicism and the fate of nucleomorphs.</title>
        <authorList>
            <consortium name="DOE Joint Genome Institute"/>
            <person name="Curtis B.A."/>
            <person name="Tanifuji G."/>
            <person name="Burki F."/>
            <person name="Gruber A."/>
            <person name="Irimia M."/>
            <person name="Maruyama S."/>
            <person name="Arias M.C."/>
            <person name="Ball S.G."/>
            <person name="Gile G.H."/>
            <person name="Hirakawa Y."/>
            <person name="Hopkins J.F."/>
            <person name="Kuo A."/>
            <person name="Rensing S.A."/>
            <person name="Schmutz J."/>
            <person name="Symeonidi A."/>
            <person name="Elias M."/>
            <person name="Eveleigh R.J."/>
            <person name="Herman E.K."/>
            <person name="Klute M.J."/>
            <person name="Nakayama T."/>
            <person name="Obornik M."/>
            <person name="Reyes-Prieto A."/>
            <person name="Armbrust E.V."/>
            <person name="Aves S.J."/>
            <person name="Beiko R.G."/>
            <person name="Coutinho P."/>
            <person name="Dacks J.B."/>
            <person name="Durnford D.G."/>
            <person name="Fast N.M."/>
            <person name="Green B.R."/>
            <person name="Grisdale C.J."/>
            <person name="Hempel F."/>
            <person name="Henrissat B."/>
            <person name="Hoppner M.P."/>
            <person name="Ishida K."/>
            <person name="Kim E."/>
            <person name="Koreny L."/>
            <person name="Kroth P.G."/>
            <person name="Liu Y."/>
            <person name="Malik S.B."/>
            <person name="Maier U.G."/>
            <person name="McRose D."/>
            <person name="Mock T."/>
            <person name="Neilson J.A."/>
            <person name="Onodera N.T."/>
            <person name="Poole A.M."/>
            <person name="Pritham E.J."/>
            <person name="Richards T.A."/>
            <person name="Rocap G."/>
            <person name="Roy S.W."/>
            <person name="Sarai C."/>
            <person name="Schaack S."/>
            <person name="Shirato S."/>
            <person name="Slamovits C.H."/>
            <person name="Spencer D.F."/>
            <person name="Suzuki S."/>
            <person name="Worden A.Z."/>
            <person name="Zauner S."/>
            <person name="Barry K."/>
            <person name="Bell C."/>
            <person name="Bharti A.K."/>
            <person name="Crow J.A."/>
            <person name="Grimwood J."/>
            <person name="Kramer R."/>
            <person name="Lindquist E."/>
            <person name="Lucas S."/>
            <person name="Salamov A."/>
            <person name="McFadden G.I."/>
            <person name="Lane C.E."/>
            <person name="Keeling P.J."/>
            <person name="Gray M.W."/>
            <person name="Grigoriev I.V."/>
            <person name="Archibald J.M."/>
        </authorList>
    </citation>
    <scope>NUCLEOTIDE SEQUENCE</scope>
    <source>
        <strain evidence="2 4">CCMP2712</strain>
    </source>
</reference>
<dbReference type="GeneID" id="17306183"/>
<dbReference type="PaxDb" id="55529-EKX49253"/>
<evidence type="ECO:0000313" key="2">
    <source>
        <dbReference type="EMBL" id="EKX49253.1"/>
    </source>
</evidence>
<evidence type="ECO:0000256" key="1">
    <source>
        <dbReference type="SAM" id="MobiDB-lite"/>
    </source>
</evidence>
<name>L1JL72_GUITC</name>
<dbReference type="KEGG" id="gtt:GUITHDRAFT_135958"/>
<reference evidence="4" key="2">
    <citation type="submission" date="2012-11" db="EMBL/GenBank/DDBJ databases">
        <authorList>
            <person name="Kuo A."/>
            <person name="Curtis B.A."/>
            <person name="Tanifuji G."/>
            <person name="Burki F."/>
            <person name="Gruber A."/>
            <person name="Irimia M."/>
            <person name="Maruyama S."/>
            <person name="Arias M.C."/>
            <person name="Ball S.G."/>
            <person name="Gile G.H."/>
            <person name="Hirakawa Y."/>
            <person name="Hopkins J.F."/>
            <person name="Rensing S.A."/>
            <person name="Schmutz J."/>
            <person name="Symeonidi A."/>
            <person name="Elias M."/>
            <person name="Eveleigh R.J."/>
            <person name="Herman E.K."/>
            <person name="Klute M.J."/>
            <person name="Nakayama T."/>
            <person name="Obornik M."/>
            <person name="Reyes-Prieto A."/>
            <person name="Armbrust E.V."/>
            <person name="Aves S.J."/>
            <person name="Beiko R.G."/>
            <person name="Coutinho P."/>
            <person name="Dacks J.B."/>
            <person name="Durnford D.G."/>
            <person name="Fast N.M."/>
            <person name="Green B.R."/>
            <person name="Grisdale C."/>
            <person name="Hempe F."/>
            <person name="Henrissat B."/>
            <person name="Hoppner M.P."/>
            <person name="Ishida K.-I."/>
            <person name="Kim E."/>
            <person name="Koreny L."/>
            <person name="Kroth P.G."/>
            <person name="Liu Y."/>
            <person name="Malik S.-B."/>
            <person name="Maier U.G."/>
            <person name="McRose D."/>
            <person name="Mock T."/>
            <person name="Neilson J.A."/>
            <person name="Onodera N.T."/>
            <person name="Poole A.M."/>
            <person name="Pritham E.J."/>
            <person name="Richards T.A."/>
            <person name="Rocap G."/>
            <person name="Roy S.W."/>
            <person name="Sarai C."/>
            <person name="Schaack S."/>
            <person name="Shirato S."/>
            <person name="Slamovits C.H."/>
            <person name="Spencer D.F."/>
            <person name="Suzuki S."/>
            <person name="Worden A.Z."/>
            <person name="Zauner S."/>
            <person name="Barry K."/>
            <person name="Bell C."/>
            <person name="Bharti A.K."/>
            <person name="Crow J.A."/>
            <person name="Grimwood J."/>
            <person name="Kramer R."/>
            <person name="Lindquist E."/>
            <person name="Lucas S."/>
            <person name="Salamov A."/>
            <person name="McFadden G.I."/>
            <person name="Lane C.E."/>
            <person name="Keeling P.J."/>
            <person name="Gray M.W."/>
            <person name="Grigoriev I.V."/>
            <person name="Archibald J.M."/>
        </authorList>
    </citation>
    <scope>NUCLEOTIDE SEQUENCE</scope>
    <source>
        <strain evidence="4">CCMP2712</strain>
    </source>
</reference>
<feature type="region of interest" description="Disordered" evidence="1">
    <location>
        <begin position="539"/>
        <end position="615"/>
    </location>
</feature>
<dbReference type="EnsemblProtists" id="EKX49253">
    <property type="protein sequence ID" value="EKX49253"/>
    <property type="gene ID" value="GUITHDRAFT_135958"/>
</dbReference>
<proteinExistence type="predicted"/>
<feature type="compositionally biased region" description="Polar residues" evidence="1">
    <location>
        <begin position="1478"/>
        <end position="1490"/>
    </location>
</feature>
<dbReference type="Proteomes" id="UP000011087">
    <property type="component" value="Unassembled WGS sequence"/>
</dbReference>
<feature type="region of interest" description="Disordered" evidence="1">
    <location>
        <begin position="1474"/>
        <end position="1499"/>
    </location>
</feature>
<feature type="compositionally biased region" description="Polar residues" evidence="1">
    <location>
        <begin position="602"/>
        <end position="611"/>
    </location>
</feature>
<dbReference type="EMBL" id="JH992982">
    <property type="protein sequence ID" value="EKX49253.1"/>
    <property type="molecule type" value="Genomic_DNA"/>
</dbReference>
<feature type="compositionally biased region" description="Basic and acidic residues" evidence="1">
    <location>
        <begin position="571"/>
        <end position="581"/>
    </location>
</feature>
<evidence type="ECO:0000313" key="3">
    <source>
        <dbReference type="EnsemblProtists" id="EKX49253"/>
    </source>
</evidence>
<dbReference type="HOGENOM" id="CLU_248783_0_0_1"/>
<dbReference type="SUPFAM" id="SSF48371">
    <property type="entry name" value="ARM repeat"/>
    <property type="match status" value="1"/>
</dbReference>
<accession>L1JL72</accession>
<sequence>MAYYRLQGAVRTRLSQLKFPWWRAERQREELAAVVSKMNNRQRFRREYLCLVKQLPAIIAREVEGRVRKRFEMIQKPSSKCKTEHLSAREMMVVHSGAIRLEASVRRWKAQIDMFSAFAAAHDIISSFLLQESRRLAGRLRQTPEQVAADLITKHSHGYMFSLSRSSATTLQAHVRSSYHHTTFSHFKHVMVRCQAMRKENVYAKKASSVSVLSVRISTCLPSSERLEKVEESLLGHTKFLQLLTAEFMWSLQQDNELAGILQHLSRHLISPNELVVHMSDVFISSFLSRLLFSRRETLSDPSRWHFLLVLRSHLSRGPREVDRFLSNLTQDNLGDITGSLSSPAVVEQFSESLKLVLRILTVCLRKSPDLSTLVEQEKDALTSLARILKSENASGATPNSPMREEEELSCQACSCHPCSLEAMQLLEALHIFNRVIAQVSQDHVDIVKSLTRKMTCPSFQCRSAAIRVLAALVRCYGAVKRLVQKSPRLLRSVLNALANTNNEEHMEKIGKFVVYSFSDFPSFICSSYKRELEEYKNVSSHDMPVKDQSSHRHLHSMHDAHSNRSPRRSSIRDRSVKEGKAGTVEAGPDDGARDGGGTRPSTAFSAWTKSSGEEEEEEEILSLMLKKPQKLDPLSFSVKVELNNSTRIRAEAGGGEGREEGNEGGGGDLVHGLSLREVLSLRYQVLSMFQLHVPGAMRQLLKILREKLKRKSAGYRQVKETYWMLEAAVTLVKGMAAFVVSDVHHRDDLFGPNWYDVEEVEGLVEAGAQLEEEARRRVGTWTAYERGRMVVVERVSCSSIFLAIFLLHVDDKFGRWMVRAQLNNLSDLLHRGDDEMRFLAVRCLHEITKRYRTSIQPSYISAVVMQAAKFVTDDTRVERSLTMFRDSIRRDEGCSHNLKKINLSELIVRIKIDELEETLSAAHSCETKVAPPLDCSPRRSLPPPPFQQLPPRCGDFKRAGRHVSMRLCRQDNVTRGPLSHSPALVDVQVTASCAKGMPQVERWAVSNVMCQLRGSDQHTDTCRSMEPVWLQNNQLHQQVNDYKAAVMLDLVHAGSSNQVTIGSVLLPVHQLHAAVARRKTTGFVVTGRRGKTAGGDYIAVSSKTEVVMERWFEIDKEGNQVSGYFGRFTGFGQGGEIVGMKKCQSEIFLKIKYLLHIQVADVVERSLWIAIFLVEGFLLSDESGRRLAGSKLLTSALKHSGSTHFTCCWKLPTGTISISFLPSSLNRISCKSFPGPLQPCSSSPYPPDRRSLLALLSQHVSSNKFASSHELQDLSVKGENLLAALKLAWKKVPMATKMRFNVDTCKTPDALLYAPDGLRGKMRAGEEENGSDGGSRGAMDELDVEQLHMSWRFCSFGQLTVTTWTDAWLFANAIVGDIFDEKEQEEINPNRSSHLLLSLDLGRVGTSKEEQEEEGASALSPASSAYLVSDVSRASTIKELLARVKGAGGAGAGGLLTGRKKLRKKVTKTKKTMAKTIQFSETPSSPSRFKTSKPKTAV</sequence>
<feature type="compositionally biased region" description="Basic and acidic residues" evidence="1">
    <location>
        <begin position="544"/>
        <end position="563"/>
    </location>
</feature>
<dbReference type="RefSeq" id="XP_005836233.1">
    <property type="nucleotide sequence ID" value="XM_005836176.1"/>
</dbReference>